<dbReference type="KEGG" id="tml:GSTUM_00003277001"/>
<name>D5G9F1_TUBMM</name>
<keyword evidence="3" id="KW-1015">Disulfide bond</keyword>
<dbReference type="FunCoup" id="D5G9F1">
    <property type="interactions" value="270"/>
</dbReference>
<evidence type="ECO:0000256" key="6">
    <source>
        <dbReference type="SAM" id="MobiDB-lite"/>
    </source>
</evidence>
<accession>D5G9F1</accession>
<evidence type="ECO:0000256" key="5">
    <source>
        <dbReference type="ARBA" id="ARBA00038223"/>
    </source>
</evidence>
<evidence type="ECO:0000313" key="7">
    <source>
        <dbReference type="EMBL" id="CAZ81144.1"/>
    </source>
</evidence>
<dbReference type="AlphaFoldDB" id="D5G9F1"/>
<dbReference type="eggNOG" id="KOG3477">
    <property type="taxonomic scope" value="Eukaryota"/>
</dbReference>
<dbReference type="GO" id="GO:0033617">
    <property type="term" value="P:mitochondrial respiratory chain complex IV assembly"/>
    <property type="evidence" value="ECO:0007669"/>
    <property type="project" value="TreeGrafter"/>
</dbReference>
<proteinExistence type="inferred from homology"/>
<dbReference type="GO" id="GO:0005758">
    <property type="term" value="C:mitochondrial intermembrane space"/>
    <property type="evidence" value="ECO:0007669"/>
    <property type="project" value="TreeGrafter"/>
</dbReference>
<protein>
    <submittedName>
        <fullName evidence="7">(Perigord truffle) hypothetical protein</fullName>
    </submittedName>
</protein>
<keyword evidence="8" id="KW-1185">Reference proteome</keyword>
<organism evidence="7 8">
    <name type="scientific">Tuber melanosporum (strain Mel28)</name>
    <name type="common">Perigord black truffle</name>
    <dbReference type="NCBI Taxonomy" id="656061"/>
    <lineage>
        <taxon>Eukaryota</taxon>
        <taxon>Fungi</taxon>
        <taxon>Dikarya</taxon>
        <taxon>Ascomycota</taxon>
        <taxon>Pezizomycotina</taxon>
        <taxon>Pezizomycetes</taxon>
        <taxon>Pezizales</taxon>
        <taxon>Tuberaceae</taxon>
        <taxon>Tuber</taxon>
    </lineage>
</organism>
<dbReference type="InterPro" id="IPR051383">
    <property type="entry name" value="COX19"/>
</dbReference>
<reference evidence="7 8" key="1">
    <citation type="journal article" date="2010" name="Nature">
        <title>Perigord black truffle genome uncovers evolutionary origins and mechanisms of symbiosis.</title>
        <authorList>
            <person name="Martin F."/>
            <person name="Kohler A."/>
            <person name="Murat C."/>
            <person name="Balestrini R."/>
            <person name="Coutinho P.M."/>
            <person name="Jaillon O."/>
            <person name="Montanini B."/>
            <person name="Morin E."/>
            <person name="Noel B."/>
            <person name="Percudani R."/>
            <person name="Porcel B."/>
            <person name="Rubini A."/>
            <person name="Amicucci A."/>
            <person name="Amselem J."/>
            <person name="Anthouard V."/>
            <person name="Arcioni S."/>
            <person name="Artiguenave F."/>
            <person name="Aury J.M."/>
            <person name="Ballario P."/>
            <person name="Bolchi A."/>
            <person name="Brenna A."/>
            <person name="Brun A."/>
            <person name="Buee M."/>
            <person name="Cantarel B."/>
            <person name="Chevalier G."/>
            <person name="Couloux A."/>
            <person name="Da Silva C."/>
            <person name="Denoeud F."/>
            <person name="Duplessis S."/>
            <person name="Ghignone S."/>
            <person name="Hilselberger B."/>
            <person name="Iotti M."/>
            <person name="Marcais B."/>
            <person name="Mello A."/>
            <person name="Miranda M."/>
            <person name="Pacioni G."/>
            <person name="Quesneville H."/>
            <person name="Riccioni C."/>
            <person name="Ruotolo R."/>
            <person name="Splivallo R."/>
            <person name="Stocchi V."/>
            <person name="Tisserant E."/>
            <person name="Viscomi A.R."/>
            <person name="Zambonelli A."/>
            <person name="Zampieri E."/>
            <person name="Henrissat B."/>
            <person name="Lebrun M.H."/>
            <person name="Paolocci F."/>
            <person name="Bonfante P."/>
            <person name="Ottonello S."/>
            <person name="Wincker P."/>
        </authorList>
    </citation>
    <scope>NUCLEOTIDE SEQUENCE [LARGE SCALE GENOMIC DNA]</scope>
    <source>
        <strain evidence="7 8">Mel28</strain>
    </source>
</reference>
<comment type="function">
    <text evidence="4">Required for the assembly of mitochondrial cytochrome c oxidase.</text>
</comment>
<dbReference type="RefSeq" id="XP_002836953.1">
    <property type="nucleotide sequence ID" value="XM_002836907.1"/>
</dbReference>
<evidence type="ECO:0000256" key="3">
    <source>
        <dbReference type="ARBA" id="ARBA00023157"/>
    </source>
</evidence>
<dbReference type="STRING" id="656061.D5G9F1"/>
<feature type="compositionally biased region" description="Basic and acidic residues" evidence="6">
    <location>
        <begin position="73"/>
        <end position="90"/>
    </location>
</feature>
<evidence type="ECO:0000256" key="4">
    <source>
        <dbReference type="ARBA" id="ARBA00037279"/>
    </source>
</evidence>
<keyword evidence="2" id="KW-0963">Cytoplasm</keyword>
<dbReference type="PANTHER" id="PTHR21107">
    <property type="entry name" value="CYTOCHROME C OXIDASE ASSEMBLY PROTEIN COX19"/>
    <property type="match status" value="1"/>
</dbReference>
<dbReference type="Proteomes" id="UP000006911">
    <property type="component" value="Unassembled WGS sequence"/>
</dbReference>
<comment type="subcellular location">
    <subcellularLocation>
        <location evidence="1">Cytoplasm</location>
    </subcellularLocation>
</comment>
<dbReference type="GeneID" id="9182894"/>
<evidence type="ECO:0000256" key="1">
    <source>
        <dbReference type="ARBA" id="ARBA00004496"/>
    </source>
</evidence>
<feature type="region of interest" description="Disordered" evidence="6">
    <location>
        <begin position="52"/>
        <end position="90"/>
    </location>
</feature>
<sequence>MQDYLACLKKVRGANAHECRILAKAYLKCRMDHNLMARDEFRNLGFQDDAVKSKAGTGGEGERIVTGESGGLEELRRRNGELKKKDAGKS</sequence>
<dbReference type="PANTHER" id="PTHR21107:SF2">
    <property type="entry name" value="CYTOCHROME C OXIDASE ASSEMBLY PROTEIN COX19"/>
    <property type="match status" value="1"/>
</dbReference>
<dbReference type="InParanoid" id="D5G9F1"/>
<evidence type="ECO:0000256" key="2">
    <source>
        <dbReference type="ARBA" id="ARBA00022490"/>
    </source>
</evidence>
<dbReference type="PROSITE" id="PS51808">
    <property type="entry name" value="CHCH"/>
    <property type="match status" value="1"/>
</dbReference>
<gene>
    <name evidence="7" type="ORF">GSTUM_00003277001</name>
</gene>
<comment type="similarity">
    <text evidence="5">Belongs to the COX19 family.</text>
</comment>
<dbReference type="HOGENOM" id="CLU_141947_4_0_1"/>
<dbReference type="EMBL" id="FN430060">
    <property type="protein sequence ID" value="CAZ81144.1"/>
    <property type="molecule type" value="Genomic_DNA"/>
</dbReference>
<evidence type="ECO:0000313" key="8">
    <source>
        <dbReference type="Proteomes" id="UP000006911"/>
    </source>
</evidence>